<dbReference type="Pfam" id="PF10198">
    <property type="entry name" value="Ada3"/>
    <property type="match status" value="1"/>
</dbReference>
<organism evidence="7">
    <name type="scientific">Mucor ambiguus</name>
    <dbReference type="NCBI Taxonomy" id="91626"/>
    <lineage>
        <taxon>Eukaryota</taxon>
        <taxon>Fungi</taxon>
        <taxon>Fungi incertae sedis</taxon>
        <taxon>Mucoromycota</taxon>
        <taxon>Mucoromycotina</taxon>
        <taxon>Mucoromycetes</taxon>
        <taxon>Mucorales</taxon>
        <taxon>Mucorineae</taxon>
        <taxon>Mucoraceae</taxon>
        <taxon>Mucor</taxon>
    </lineage>
</organism>
<evidence type="ECO:0000256" key="5">
    <source>
        <dbReference type="ARBA" id="ARBA00023242"/>
    </source>
</evidence>
<comment type="similarity">
    <text evidence="2">Belongs to the NGG1 family.</text>
</comment>
<protein>
    <submittedName>
        <fullName evidence="7">Uncharacterized protein</fullName>
    </submittedName>
</protein>
<evidence type="ECO:0000256" key="1">
    <source>
        <dbReference type="ARBA" id="ARBA00004123"/>
    </source>
</evidence>
<dbReference type="GO" id="GO:0003713">
    <property type="term" value="F:transcription coactivator activity"/>
    <property type="evidence" value="ECO:0007669"/>
    <property type="project" value="TreeGrafter"/>
</dbReference>
<feature type="region of interest" description="Disordered" evidence="6">
    <location>
        <begin position="325"/>
        <end position="347"/>
    </location>
</feature>
<dbReference type="GO" id="GO:0006357">
    <property type="term" value="P:regulation of transcription by RNA polymerase II"/>
    <property type="evidence" value="ECO:0007669"/>
    <property type="project" value="TreeGrafter"/>
</dbReference>
<comment type="subcellular location">
    <subcellularLocation>
        <location evidence="1">Nucleus</location>
    </subcellularLocation>
</comment>
<evidence type="ECO:0000313" key="8">
    <source>
        <dbReference type="Proteomes" id="UP000053815"/>
    </source>
</evidence>
<dbReference type="STRING" id="91626.A0A0C9MDU6"/>
<evidence type="ECO:0000256" key="4">
    <source>
        <dbReference type="ARBA" id="ARBA00023163"/>
    </source>
</evidence>
<gene>
    <name evidence="7" type="ORF">MAM1_0093c04970</name>
</gene>
<feature type="compositionally biased region" description="Acidic residues" evidence="6">
    <location>
        <begin position="333"/>
        <end position="342"/>
    </location>
</feature>
<dbReference type="GO" id="GO:0005634">
    <property type="term" value="C:nucleus"/>
    <property type="evidence" value="ECO:0007669"/>
    <property type="project" value="UniProtKB-SubCell"/>
</dbReference>
<keyword evidence="3" id="KW-0805">Transcription regulation</keyword>
<sequence>MSADLTRQYDLPQQLSDASNVIIKQFKPTPSSQSNAQQDESIPDTTQLLAVKAELESMLYSAQSRIKDMKKDQLTLDKSVKVRDGDANVASAGKGVATMEKMRVKQETDDGLDMLHSSSNIPKPELSRQAALEIIRRRRRREETESSEEPPHVNIKLKKVDNAAPLISQSESPPPSKQRADVKKIKKSSARGNHADSKHSKSHNAKQKSQPLEEVDFVRVKPKDQIPITTFWTTLEPYFRNLTEEDREYLMQKSDQCKPYLIPPLGQHYVEKWAEEDQALGLHTSESKLKQLQHTMSADSQHDMDSSSLTDRLISSLVKENLLLEEIPHSDEEGNEEADGLDDTGRGNDVLTDALEKKYNARTVTQLTPDPTEDIVGFEERLKRELRYAGLFGDEDIDWNAKEDDEICAELRTLGRELKEQINTNEYHKKRLLEVVDCQLQFEQYRQVLDTLDTQVETGYLKRFRPQKSKKRKSAGPKAVLSENTVYAMEKRKTWINALGGIFIDKNKTMPSRSIYEQPPIEENNTSSS</sequence>
<proteinExistence type="inferred from homology"/>
<dbReference type="EMBL" id="DF836382">
    <property type="protein sequence ID" value="GAN05499.1"/>
    <property type="molecule type" value="Genomic_DNA"/>
</dbReference>
<reference evidence="7" key="1">
    <citation type="submission" date="2014-09" db="EMBL/GenBank/DDBJ databases">
        <title>Draft genome sequence of an oleaginous Mucoromycotina fungus Mucor ambiguus NBRC6742.</title>
        <authorList>
            <person name="Takeda I."/>
            <person name="Yamane N."/>
            <person name="Morita T."/>
            <person name="Tamano K."/>
            <person name="Machida M."/>
            <person name="Baker S."/>
            <person name="Koike H."/>
        </authorList>
    </citation>
    <scope>NUCLEOTIDE SEQUENCE</scope>
    <source>
        <strain evidence="7">NBRC 6742</strain>
    </source>
</reference>
<dbReference type="InterPro" id="IPR019340">
    <property type="entry name" value="Histone_AcTrfase_su3"/>
</dbReference>
<feature type="region of interest" description="Disordered" evidence="6">
    <location>
        <begin position="109"/>
        <end position="215"/>
    </location>
</feature>
<evidence type="ECO:0000256" key="3">
    <source>
        <dbReference type="ARBA" id="ARBA00023015"/>
    </source>
</evidence>
<evidence type="ECO:0000256" key="6">
    <source>
        <dbReference type="SAM" id="MobiDB-lite"/>
    </source>
</evidence>
<dbReference type="PANTHER" id="PTHR13556:SF2">
    <property type="entry name" value="TRANSCRIPTIONAL ADAPTER 3"/>
    <property type="match status" value="1"/>
</dbReference>
<name>A0A0C9MDU6_9FUNG</name>
<dbReference type="GO" id="GO:0000124">
    <property type="term" value="C:SAGA complex"/>
    <property type="evidence" value="ECO:0007669"/>
    <property type="project" value="TreeGrafter"/>
</dbReference>
<dbReference type="PANTHER" id="PTHR13556">
    <property type="entry name" value="TRANSCRIPTIONAL ADAPTER 3-RELATED"/>
    <property type="match status" value="1"/>
</dbReference>
<keyword evidence="5" id="KW-0539">Nucleus</keyword>
<evidence type="ECO:0000256" key="2">
    <source>
        <dbReference type="ARBA" id="ARBA00005330"/>
    </source>
</evidence>
<dbReference type="OrthoDB" id="1232at2759"/>
<dbReference type="Proteomes" id="UP000053815">
    <property type="component" value="Unassembled WGS sequence"/>
</dbReference>
<evidence type="ECO:0000313" key="7">
    <source>
        <dbReference type="EMBL" id="GAN05499.1"/>
    </source>
</evidence>
<dbReference type="AlphaFoldDB" id="A0A0C9MDU6"/>
<accession>A0A0C9MDU6</accession>
<keyword evidence="8" id="KW-1185">Reference proteome</keyword>
<keyword evidence="4" id="KW-0804">Transcription</keyword>